<evidence type="ECO:0000256" key="1">
    <source>
        <dbReference type="SAM" id="Coils"/>
    </source>
</evidence>
<evidence type="ECO:0000313" key="4">
    <source>
        <dbReference type="Proteomes" id="UP000054693"/>
    </source>
</evidence>
<proteinExistence type="predicted"/>
<dbReference type="Proteomes" id="UP000054693">
    <property type="component" value="Unassembled WGS sequence"/>
</dbReference>
<dbReference type="PATRIC" id="fig|40335.7.peg.3048"/>
<dbReference type="GO" id="GO:0031267">
    <property type="term" value="F:small GTPase binding"/>
    <property type="evidence" value="ECO:0007669"/>
    <property type="project" value="InterPro"/>
</dbReference>
<organism evidence="3 4">
    <name type="scientific">Legionella tucsonensis</name>
    <dbReference type="NCBI Taxonomy" id="40335"/>
    <lineage>
        <taxon>Bacteria</taxon>
        <taxon>Pseudomonadati</taxon>
        <taxon>Pseudomonadota</taxon>
        <taxon>Gammaproteobacteria</taxon>
        <taxon>Legionellales</taxon>
        <taxon>Legionellaceae</taxon>
        <taxon>Legionella</taxon>
    </lineage>
</organism>
<dbReference type="InterPro" id="IPR028057">
    <property type="entry name" value="DrrA_P4M"/>
</dbReference>
<keyword evidence="1" id="KW-0175">Coiled coil</keyword>
<protein>
    <submittedName>
        <fullName evidence="3">Multifunctional virulence effector protein DrrA</fullName>
    </submittedName>
</protein>
<dbReference type="STRING" id="40335.Ltuc_2850"/>
<feature type="coiled-coil region" evidence="1">
    <location>
        <begin position="267"/>
        <end position="294"/>
    </location>
</feature>
<feature type="coiled-coil region" evidence="1">
    <location>
        <begin position="178"/>
        <end position="235"/>
    </location>
</feature>
<sequence>MSDDKLEARKKKKVALVDIDGCLLINGELNLNLVKRLREGGYDEIILFTQRSKFVQSLNLPTKAMTDDKLKSTADAVASLSEELAGKPIKVSTSVDYMFGKQFAYFEQLKSFEELFLANANNRKRLGMHEDYVKQIEGLKKKLETAEEPEHSKLNKAKLDLEKLLIPEAELAEIYKLEAQIQQEIKNEKSAIAQYVKEHPEYKTTDPEGYPVNKQQQLKELRKELTQDGSELEEDYFDDSYLNLLEFEDLETPPNRFMILGDNMIPFKQVGEDLKKINAEITQLRVEYEKVIRDTLGMNVSIVLEMKSVQINDLQEPHKTAVTKLQKLVQIQDWINNDTQKSLGKGLATAQHYMSSKASPNIQDLKEELKKTYIKTVYSPANLEKPRKHDYEVTTETVVNASQEFKSRYQNMKGDELKTHILLNFKSKIEQFKTTEEIQEYLKAFKDTNEYKTLEIGQGAFTRVAHKLGLKKWITTDSVDAIDKIVKDTMKKIEEKGIEHPEIGQI</sequence>
<dbReference type="RefSeq" id="WP_058522047.1">
    <property type="nucleotide sequence ID" value="NZ_CAAAIP010000004.1"/>
</dbReference>
<reference evidence="3 4" key="1">
    <citation type="submission" date="2015-11" db="EMBL/GenBank/DDBJ databases">
        <title>Genomic analysis of 38 Legionella species identifies large and diverse effector repertoires.</title>
        <authorList>
            <person name="Burstein D."/>
            <person name="Amaro F."/>
            <person name="Zusman T."/>
            <person name="Lifshitz Z."/>
            <person name="Cohen O."/>
            <person name="Gilbert J.A."/>
            <person name="Pupko T."/>
            <person name="Shuman H.A."/>
            <person name="Segal G."/>
        </authorList>
    </citation>
    <scope>NUCLEOTIDE SEQUENCE [LARGE SCALE GENOMIC DNA]</scope>
    <source>
        <strain evidence="3 4">ATCC 49180</strain>
    </source>
</reference>
<dbReference type="InterPro" id="IPR038346">
    <property type="entry name" value="DrrA_PI4P-bd_sf"/>
</dbReference>
<gene>
    <name evidence="3" type="primary">drrA_2</name>
    <name evidence="3" type="ORF">Ltuc_2850</name>
</gene>
<feature type="domain" description="DrrA phosphatidylinositol 4-phosphate binding" evidence="2">
    <location>
        <begin position="385"/>
        <end position="496"/>
    </location>
</feature>
<evidence type="ECO:0000313" key="3">
    <source>
        <dbReference type="EMBL" id="KTD70839.1"/>
    </source>
</evidence>
<keyword evidence="4" id="KW-1185">Reference proteome</keyword>
<dbReference type="Gene3D" id="1.20.1280.280">
    <property type="match status" value="1"/>
</dbReference>
<comment type="caution">
    <text evidence="3">The sequence shown here is derived from an EMBL/GenBank/DDBJ whole genome shotgun (WGS) entry which is preliminary data.</text>
</comment>
<dbReference type="GO" id="GO:0044161">
    <property type="term" value="C:host cell cytoplasmic vesicle"/>
    <property type="evidence" value="ECO:0007669"/>
    <property type="project" value="InterPro"/>
</dbReference>
<name>A0A0W0ZNX1_9GAMM</name>
<dbReference type="AlphaFoldDB" id="A0A0W0ZNX1"/>
<dbReference type="EMBL" id="LNZA01000012">
    <property type="protein sequence ID" value="KTD70839.1"/>
    <property type="molecule type" value="Genomic_DNA"/>
</dbReference>
<accession>A0A0W0ZNX1</accession>
<dbReference type="OrthoDB" id="5652012at2"/>
<evidence type="ECO:0000259" key="2">
    <source>
        <dbReference type="Pfam" id="PF14860"/>
    </source>
</evidence>
<dbReference type="Pfam" id="PF14860">
    <property type="entry name" value="DrrA_P4M"/>
    <property type="match status" value="1"/>
</dbReference>